<reference evidence="2 3" key="1">
    <citation type="submission" date="2024-06" db="EMBL/GenBank/DDBJ databases">
        <title>The Natural Products Discovery Center: Release of the First 8490 Sequenced Strains for Exploring Actinobacteria Biosynthetic Diversity.</title>
        <authorList>
            <person name="Kalkreuter E."/>
            <person name="Kautsar S.A."/>
            <person name="Yang D."/>
            <person name="Bader C.D."/>
            <person name="Teijaro C.N."/>
            <person name="Fluegel L."/>
            <person name="Davis C.M."/>
            <person name="Simpson J.R."/>
            <person name="Lauterbach L."/>
            <person name="Steele A.D."/>
            <person name="Gui C."/>
            <person name="Meng S."/>
            <person name="Li G."/>
            <person name="Viehrig K."/>
            <person name="Ye F."/>
            <person name="Su P."/>
            <person name="Kiefer A.F."/>
            <person name="Nichols A."/>
            <person name="Cepeda A.J."/>
            <person name="Yan W."/>
            <person name="Fan B."/>
            <person name="Jiang Y."/>
            <person name="Adhikari A."/>
            <person name="Zheng C.-J."/>
            <person name="Schuster L."/>
            <person name="Cowan T.M."/>
            <person name="Smanski M.J."/>
            <person name="Chevrette M.G."/>
            <person name="De Carvalho L.P.S."/>
            <person name="Shen B."/>
        </authorList>
    </citation>
    <scope>NUCLEOTIDE SEQUENCE [LARGE SCALE GENOMIC DNA]</scope>
    <source>
        <strain evidence="2 3">NPDC045974</strain>
    </source>
</reference>
<comment type="caution">
    <text evidence="2">The sequence shown here is derived from an EMBL/GenBank/DDBJ whole genome shotgun (WGS) entry which is preliminary data.</text>
</comment>
<keyword evidence="1" id="KW-0472">Membrane</keyword>
<proteinExistence type="predicted"/>
<accession>A0ABV3CDN8</accession>
<dbReference type="RefSeq" id="WP_358476188.1">
    <property type="nucleotide sequence ID" value="NZ_JBEZAE010000015.1"/>
</dbReference>
<dbReference type="Proteomes" id="UP001551329">
    <property type="component" value="Unassembled WGS sequence"/>
</dbReference>
<keyword evidence="1" id="KW-1133">Transmembrane helix</keyword>
<evidence type="ECO:0000313" key="3">
    <source>
        <dbReference type="Proteomes" id="UP001551329"/>
    </source>
</evidence>
<keyword evidence="1" id="KW-0812">Transmembrane</keyword>
<keyword evidence="3" id="KW-1185">Reference proteome</keyword>
<dbReference type="EMBL" id="JBEZAE010000015">
    <property type="protein sequence ID" value="MEU7072899.1"/>
    <property type="molecule type" value="Genomic_DNA"/>
</dbReference>
<feature type="transmembrane region" description="Helical" evidence="1">
    <location>
        <begin position="291"/>
        <end position="314"/>
    </location>
</feature>
<sequence length="429" mass="46663">MSSRWHRAIAELNAQGDAARAAAQRVHDVPSEQRTTAVAISYVAEADYLRSASTLLQAHLADQRPPRRLPVARVWPILRDVWKDRALSRLGGVWRAIPRDAALARMRTAPSDPLLAAVIDQAEALQASLRGDRNVNRLYESYIPDHQGNPATGRLGVGRTAPTLPGLPDPGHPLNRAFPRSGATGMRVQPGREEEFHQLHTDRFAVHARALAFGDAVLALLVEYRAEGVLPEAGRLRGAGRWVRREQQLVPRVAKWPTRLNGYQGMTLAALGWLVLACTGLPLTFGQRADLFSHYTLLFLAAGVIGGTGIALVYRHAPKLITAPGPRAVLPGIAAAALAFTVWQGQGPVADYYFAGPYDRYDREYANGCLAASPYRHDGVQAMVDDGVLTVTPVEGGPTLRLGPAKDGSTHPLRPLDRATRAVLDEYRC</sequence>
<gene>
    <name evidence="2" type="ORF">AB0A88_22515</name>
</gene>
<feature type="transmembrane region" description="Helical" evidence="1">
    <location>
        <begin position="265"/>
        <end position="285"/>
    </location>
</feature>
<evidence type="ECO:0000313" key="2">
    <source>
        <dbReference type="EMBL" id="MEU7072899.1"/>
    </source>
</evidence>
<evidence type="ECO:0000256" key="1">
    <source>
        <dbReference type="SAM" id="Phobius"/>
    </source>
</evidence>
<protein>
    <submittedName>
        <fullName evidence="2">Uncharacterized protein</fullName>
    </submittedName>
</protein>
<organism evidence="2 3">
    <name type="scientific">Streptomyces narbonensis</name>
    <dbReference type="NCBI Taxonomy" id="67333"/>
    <lineage>
        <taxon>Bacteria</taxon>
        <taxon>Bacillati</taxon>
        <taxon>Actinomycetota</taxon>
        <taxon>Actinomycetes</taxon>
        <taxon>Kitasatosporales</taxon>
        <taxon>Streptomycetaceae</taxon>
        <taxon>Streptomyces</taxon>
    </lineage>
</organism>
<name>A0ABV3CDN8_9ACTN</name>